<dbReference type="Proteomes" id="UP001159363">
    <property type="component" value="Chromosome 15"/>
</dbReference>
<evidence type="ECO:0000313" key="2">
    <source>
        <dbReference type="Proteomes" id="UP001159363"/>
    </source>
</evidence>
<sequence length="823" mass="92485">MTSAETSHRERLQSLVVIGRRKNQLMAAKCFNLSCATTAPLPRRAVRDCSSAIITFLLNQHAKNKPQASLLDFRTWESCRTMPLASGFSRGSPVSPALAFRCCSTPTSVNLRRSQELRGNGYLVSFHVIHLKLCCSVAAASVRLSRRFPNNLKQLPQHSELWTYRQIFKTHREVLASHQGESGIIPGRVTFGFSRVGIVPDDAAGRRVFSGISRFPRPSVPVLLHTHLNHPHRLSRTSLLKAAQLSSLTLIDVDILNAAETKIGRSRDVSGEAAFCERKRRQMNATESTERGDSNYRKDLRDFFSIIHSITTRVHESRWARPTCSAETFVNLRTLLALPLTFDALIDSLVPDGRRSARAIEDEDKESCYDSVGGGKTMTGVELHTCAADLVVLFSAFIRRILWINDIVLLAQLRVRCTFEMVTANAFRAIEERATSGREVCDCQYQVVKDAAGRLDYWTRCMKGTRQVSHLDKLLPPPLGLAAMPPAFQSQVNSLYSVVEIPLSPRATEVLQTRLPLIFAVILVSATRNHGSQVLMLISQHRLLKVLGRECTEALPAVYVPPAENPLCRRGSRRCSGSLHVDYQETSAKRRAIRLGDGGQDVLAGARREFPRIWKCIHAAREVAWRETSETREDARQELKIRPSIVGIWQRILLSRQLASSPARGMAIGWEYTPALSRALSLNAVHDECTPLFGQPGFQTRRLENIYKASWNGSFDNESICSMWDAERSRSTSGKITLLHQTEEKVWRKSLYYIKQTEEKEKLIIYPLLPPQAVLKSEGDVIAWRLQLAACLPSPGTADHIFQPLERLQRASGSRDFTPLRRR</sequence>
<organism evidence="1 2">
    <name type="scientific">Dryococelus australis</name>
    <dbReference type="NCBI Taxonomy" id="614101"/>
    <lineage>
        <taxon>Eukaryota</taxon>
        <taxon>Metazoa</taxon>
        <taxon>Ecdysozoa</taxon>
        <taxon>Arthropoda</taxon>
        <taxon>Hexapoda</taxon>
        <taxon>Insecta</taxon>
        <taxon>Pterygota</taxon>
        <taxon>Neoptera</taxon>
        <taxon>Polyneoptera</taxon>
        <taxon>Phasmatodea</taxon>
        <taxon>Verophasmatodea</taxon>
        <taxon>Anareolatae</taxon>
        <taxon>Phasmatidae</taxon>
        <taxon>Eurycanthinae</taxon>
        <taxon>Dryococelus</taxon>
    </lineage>
</organism>
<dbReference type="EMBL" id="JARBHB010000016">
    <property type="protein sequence ID" value="KAJ8866336.1"/>
    <property type="molecule type" value="Genomic_DNA"/>
</dbReference>
<keyword evidence="2" id="KW-1185">Reference proteome</keyword>
<proteinExistence type="predicted"/>
<evidence type="ECO:0000313" key="1">
    <source>
        <dbReference type="EMBL" id="KAJ8866336.1"/>
    </source>
</evidence>
<comment type="caution">
    <text evidence="1">The sequence shown here is derived from an EMBL/GenBank/DDBJ whole genome shotgun (WGS) entry which is preliminary data.</text>
</comment>
<gene>
    <name evidence="1" type="ORF">PR048_032179</name>
</gene>
<accession>A0ABQ9G4B5</accession>
<reference evidence="1 2" key="1">
    <citation type="submission" date="2023-02" db="EMBL/GenBank/DDBJ databases">
        <title>LHISI_Scaffold_Assembly.</title>
        <authorList>
            <person name="Stuart O.P."/>
            <person name="Cleave R."/>
            <person name="Magrath M.J.L."/>
            <person name="Mikheyev A.S."/>
        </authorList>
    </citation>
    <scope>NUCLEOTIDE SEQUENCE [LARGE SCALE GENOMIC DNA]</scope>
    <source>
        <strain evidence="1">Daus_M_001</strain>
        <tissue evidence="1">Leg muscle</tissue>
    </source>
</reference>
<protein>
    <submittedName>
        <fullName evidence="1">Uncharacterized protein</fullName>
    </submittedName>
</protein>
<name>A0ABQ9G4B5_9NEOP</name>